<organism evidence="12 13">
    <name type="scientific">Sporidiobolus salmonicolor</name>
    <name type="common">Yeast-like fungus</name>
    <name type="synonym">Sporobolomyces salmonicolor</name>
    <dbReference type="NCBI Taxonomy" id="5005"/>
    <lineage>
        <taxon>Eukaryota</taxon>
        <taxon>Fungi</taxon>
        <taxon>Dikarya</taxon>
        <taxon>Basidiomycota</taxon>
        <taxon>Pucciniomycotina</taxon>
        <taxon>Microbotryomycetes</taxon>
        <taxon>Sporidiobolales</taxon>
        <taxon>Sporidiobolaceae</taxon>
        <taxon>Sporobolomyces</taxon>
    </lineage>
</organism>
<feature type="compositionally biased region" description="Polar residues" evidence="8">
    <location>
        <begin position="82"/>
        <end position="103"/>
    </location>
</feature>
<keyword evidence="3 9" id="KW-0812">Transmembrane</keyword>
<dbReference type="SUPFAM" id="SSF90123">
    <property type="entry name" value="ABC transporter transmembrane region"/>
    <property type="match status" value="2"/>
</dbReference>
<dbReference type="Pfam" id="PF00664">
    <property type="entry name" value="ABC_membrane"/>
    <property type="match status" value="3"/>
</dbReference>
<feature type="compositionally biased region" description="Polar residues" evidence="8">
    <location>
        <begin position="781"/>
        <end position="790"/>
    </location>
</feature>
<dbReference type="GO" id="GO:0090374">
    <property type="term" value="P:oligopeptide export from mitochondrion"/>
    <property type="evidence" value="ECO:0007669"/>
    <property type="project" value="TreeGrafter"/>
</dbReference>
<protein>
    <submittedName>
        <fullName evidence="12">SPOSA6832_00638-mRNA-1:cds</fullName>
    </submittedName>
</protein>
<comment type="similarity">
    <text evidence="2">Belongs to the ABC transporter superfamily. ABCB family. Multidrug resistance exporter (TC 3.A.1.201) subfamily.</text>
</comment>
<evidence type="ECO:0000259" key="10">
    <source>
        <dbReference type="PROSITE" id="PS50893"/>
    </source>
</evidence>
<dbReference type="CDD" id="cd18577">
    <property type="entry name" value="ABC_6TM_Pgp_ABCB1_D1_like"/>
    <property type="match status" value="1"/>
</dbReference>
<dbReference type="SMART" id="SM00382">
    <property type="entry name" value="AAA"/>
    <property type="match status" value="2"/>
</dbReference>
<dbReference type="GO" id="GO:0015421">
    <property type="term" value="F:ABC-type oligopeptide transporter activity"/>
    <property type="evidence" value="ECO:0007669"/>
    <property type="project" value="TreeGrafter"/>
</dbReference>
<feature type="domain" description="ABC transmembrane type-1" evidence="11">
    <location>
        <begin position="912"/>
        <end position="1123"/>
    </location>
</feature>
<dbReference type="CDD" id="cd03249">
    <property type="entry name" value="ABC_MTABC3_MDL1_MDL2"/>
    <property type="match status" value="2"/>
</dbReference>
<feature type="compositionally biased region" description="Basic and acidic residues" evidence="8">
    <location>
        <begin position="104"/>
        <end position="133"/>
    </location>
</feature>
<dbReference type="Pfam" id="PF00005">
    <property type="entry name" value="ABC_tran"/>
    <property type="match status" value="2"/>
</dbReference>
<evidence type="ECO:0000256" key="6">
    <source>
        <dbReference type="ARBA" id="ARBA00022989"/>
    </source>
</evidence>
<dbReference type="InterPro" id="IPR036640">
    <property type="entry name" value="ABC1_TM_sf"/>
</dbReference>
<evidence type="ECO:0000259" key="11">
    <source>
        <dbReference type="PROSITE" id="PS50929"/>
    </source>
</evidence>
<evidence type="ECO:0000256" key="3">
    <source>
        <dbReference type="ARBA" id="ARBA00022692"/>
    </source>
</evidence>
<dbReference type="GO" id="GO:0005524">
    <property type="term" value="F:ATP binding"/>
    <property type="evidence" value="ECO:0007669"/>
    <property type="project" value="UniProtKB-KW"/>
</dbReference>
<dbReference type="InterPro" id="IPR003439">
    <property type="entry name" value="ABC_transporter-like_ATP-bd"/>
</dbReference>
<dbReference type="Proteomes" id="UP000243876">
    <property type="component" value="Unassembled WGS sequence"/>
</dbReference>
<feature type="compositionally biased region" description="Polar residues" evidence="8">
    <location>
        <begin position="44"/>
        <end position="59"/>
    </location>
</feature>
<feature type="transmembrane region" description="Helical" evidence="9">
    <location>
        <begin position="341"/>
        <end position="361"/>
    </location>
</feature>
<proteinExistence type="inferred from homology"/>
<evidence type="ECO:0000313" key="12">
    <source>
        <dbReference type="EMBL" id="CEQ39138.1"/>
    </source>
</evidence>
<keyword evidence="7 9" id="KW-0472">Membrane</keyword>
<feature type="transmembrane region" description="Helical" evidence="9">
    <location>
        <begin position="457"/>
        <end position="476"/>
    </location>
</feature>
<dbReference type="PROSITE" id="PS50893">
    <property type="entry name" value="ABC_TRANSPORTER_2"/>
    <property type="match status" value="2"/>
</dbReference>
<evidence type="ECO:0000256" key="7">
    <source>
        <dbReference type="ARBA" id="ARBA00023136"/>
    </source>
</evidence>
<keyword evidence="5" id="KW-0067">ATP-binding</keyword>
<feature type="transmembrane region" description="Helical" evidence="9">
    <location>
        <begin position="199"/>
        <end position="223"/>
    </location>
</feature>
<dbReference type="OrthoDB" id="6500128at2759"/>
<feature type="compositionally biased region" description="Basic and acidic residues" evidence="8">
    <location>
        <begin position="140"/>
        <end position="152"/>
    </location>
</feature>
<name>A0A0D6EH83_SPOSA</name>
<dbReference type="FunFam" id="3.40.50.300:FF:000251">
    <property type="entry name" value="ABC transporter B family member 19"/>
    <property type="match status" value="1"/>
</dbReference>
<dbReference type="InterPro" id="IPR003593">
    <property type="entry name" value="AAA+_ATPase"/>
</dbReference>
<dbReference type="GO" id="GO:0016887">
    <property type="term" value="F:ATP hydrolysis activity"/>
    <property type="evidence" value="ECO:0007669"/>
    <property type="project" value="InterPro"/>
</dbReference>
<feature type="domain" description="ABC transporter" evidence="10">
    <location>
        <begin position="519"/>
        <end position="764"/>
    </location>
</feature>
<feature type="transmembrane region" description="Helical" evidence="9">
    <location>
        <begin position="426"/>
        <end position="445"/>
    </location>
</feature>
<feature type="domain" description="ABC transporter" evidence="10">
    <location>
        <begin position="1165"/>
        <end position="1405"/>
    </location>
</feature>
<dbReference type="InterPro" id="IPR011527">
    <property type="entry name" value="ABC1_TM_dom"/>
</dbReference>
<feature type="transmembrane region" description="Helical" evidence="9">
    <location>
        <begin position="906"/>
        <end position="923"/>
    </location>
</feature>
<evidence type="ECO:0000256" key="2">
    <source>
        <dbReference type="ARBA" id="ARBA00007577"/>
    </source>
</evidence>
<evidence type="ECO:0000256" key="4">
    <source>
        <dbReference type="ARBA" id="ARBA00022741"/>
    </source>
</evidence>
<dbReference type="GO" id="GO:0005743">
    <property type="term" value="C:mitochondrial inner membrane"/>
    <property type="evidence" value="ECO:0007669"/>
    <property type="project" value="TreeGrafter"/>
</dbReference>
<feature type="transmembrane region" description="Helical" evidence="9">
    <location>
        <begin position="1084"/>
        <end position="1111"/>
    </location>
</feature>
<dbReference type="InterPro" id="IPR027417">
    <property type="entry name" value="P-loop_NTPase"/>
</dbReference>
<keyword evidence="13" id="KW-1185">Reference proteome</keyword>
<dbReference type="PROSITE" id="PS50929">
    <property type="entry name" value="ABC_TM1F"/>
    <property type="match status" value="2"/>
</dbReference>
<evidence type="ECO:0000256" key="8">
    <source>
        <dbReference type="SAM" id="MobiDB-lite"/>
    </source>
</evidence>
<comment type="subcellular location">
    <subcellularLocation>
        <location evidence="1">Membrane</location>
        <topology evidence="1">Multi-pass membrane protein</topology>
    </subcellularLocation>
</comment>
<dbReference type="CDD" id="cd18578">
    <property type="entry name" value="ABC_6TM_Pgp_ABCB1_D2_like"/>
    <property type="match status" value="1"/>
</dbReference>
<evidence type="ECO:0000256" key="9">
    <source>
        <dbReference type="SAM" id="Phobius"/>
    </source>
</evidence>
<feature type="region of interest" description="Disordered" evidence="8">
    <location>
        <begin position="772"/>
        <end position="799"/>
    </location>
</feature>
<dbReference type="PANTHER" id="PTHR43394">
    <property type="entry name" value="ATP-DEPENDENT PERMEASE MDL1, MITOCHONDRIAL"/>
    <property type="match status" value="1"/>
</dbReference>
<feature type="transmembrane region" description="Helical" evidence="9">
    <location>
        <begin position="262"/>
        <end position="285"/>
    </location>
</feature>
<sequence length="1412" mass="152743">MADTTHNATGAAPTAAVLASQLPLGELAPSSDVDSERHAHLAATDSSVPASTNEDQPSTIDAVHRAPVASSPTSNSSLTASGGTPITSTLTDRVLASQTTRSAESMDEKVTSRMNEEKQEDIVDKQTGRGKDGKAKRKKGDKEKPKVDKRSPLEIAMEDPELANLSDEHRRVIAEQIQVVKRPPATFTQLFRYSTSFELVLNFIGLICAVAAGAAQPVMTIAFGNLTTAFTQYATISQVASSSPEAIAAARSHLYSEVNKDVLILVYIGIGSFVATFIYMGTWVYTGETTTRRIREKYLRAVLRQNVAFFDKMGPGEITTRIETDTHLIQEGISDKVPMSLFFLGAFFTGFIVAAIAGGAMNKFISDYKTRQLAATARGATLAEEVISSVRSAHAFGTQNKLADLYDEANQETENLGQKSARFNGLGLGVFFFIIYCSYALAFFYGTTLILQGRANAGQIVFFSILIGAFSLAMLAPNLQSMSSAQGAATEIFATIDREPVIDSASPAGLKPETVEGTIELTNVDFIYPSRPAVQVLYGFSGTFPHGKMTALVGGSGSGKSTIIGLMERFYDPVSGSITLDGVELRELNVKWLRNQIGLVSQEPTLFATTVAGNIEHGLIGSRFENESPEDRRRRVVEAAKQSNAHGFIEALPQGYDTQIGERGMLLSGGQKQRIAIARAIVSDPAILLLDEATSALDTASEAIVQDALDRASTGRTTICIAHRLSTIKDADQIIVLTAGHILESAMSNADGSAHELLLRNPDGPYSKLVNAQKFREDTEGPTSSSSSITDGDEKAPVPGELTRAQLDEMAANEKPQFETVKRIGTGRSAASEALERQQNDLEAGGSEGPVQHNFPYLLFRMFKLNGRETTPHYVLAFAAAVLTGCVYPVFGIGKSCSFPRVFLKIYTDLPLSIVFGGVLGVFSETDRDALRSGGNRYALYCFIIAIVATIGVIVQTWLFGATAERLAARLRLNTFKSILRQDIAYFDRDENSTGHLTATTSDLAQKILGLMGVTQGTIVAGVIRLKVVVLKDQKNKRSHEQSAQMACEAASAIRTVASLTREEDCSAIYSEYLDKPMQESNRVAIWSSALYAISQSLSFWVIGLIFWVVFGSIQAGNVFSFVPDMSNARGAAADFVRLVDSTPDIDAEDTSGNQFDLAASQGHIRFENCHFRYPTRPHVPVLRGLHLEVKPGQFAAIVGPSGCGKSTTIQLIERFYDPLAGHVIVDGQDISNLNVQSYRRAISLVSQEPTLYAGTIRFNITLGAHVPAEQVTQEEVERACKQANIHDFVMSLPDGYDTQVGGKGAQLSGGQKQRIAIARALVRDPKILLLDEATSALDSESEKVVQTALDQAAKNRTTIAIAHRLSSIQNADVIFVLKDGKVAERGTHFELLAKKGIYFELVAQQSLEKTQ</sequence>
<dbReference type="EMBL" id="CENE01000002">
    <property type="protein sequence ID" value="CEQ39138.1"/>
    <property type="molecule type" value="Genomic_DNA"/>
</dbReference>
<feature type="compositionally biased region" description="Low complexity" evidence="8">
    <location>
        <begin position="66"/>
        <end position="81"/>
    </location>
</feature>
<feature type="transmembrane region" description="Helical" evidence="9">
    <location>
        <begin position="938"/>
        <end position="962"/>
    </location>
</feature>
<dbReference type="InterPro" id="IPR039421">
    <property type="entry name" value="Type_1_exporter"/>
</dbReference>
<keyword evidence="4" id="KW-0547">Nucleotide-binding</keyword>
<keyword evidence="6 9" id="KW-1133">Transmembrane helix</keyword>
<accession>A0A0D6EH83</accession>
<gene>
    <name evidence="12" type="primary">SPOSA6832_00638</name>
</gene>
<dbReference type="SUPFAM" id="SSF52540">
    <property type="entry name" value="P-loop containing nucleoside triphosphate hydrolases"/>
    <property type="match status" value="2"/>
</dbReference>
<evidence type="ECO:0000256" key="5">
    <source>
        <dbReference type="ARBA" id="ARBA00022840"/>
    </source>
</evidence>
<reference evidence="13" key="1">
    <citation type="submission" date="2015-02" db="EMBL/GenBank/DDBJ databases">
        <authorList>
            <person name="Gon?alves P."/>
        </authorList>
    </citation>
    <scope>NUCLEOTIDE SEQUENCE [LARGE SCALE GENOMIC DNA]</scope>
</reference>
<feature type="region of interest" description="Disordered" evidence="8">
    <location>
        <begin position="27"/>
        <end position="160"/>
    </location>
</feature>
<dbReference type="FunFam" id="3.40.50.300:FF:000913">
    <property type="entry name" value="ABC multidrug transporter SitT"/>
    <property type="match status" value="1"/>
</dbReference>
<evidence type="ECO:0000256" key="1">
    <source>
        <dbReference type="ARBA" id="ARBA00004141"/>
    </source>
</evidence>
<feature type="transmembrane region" description="Helical" evidence="9">
    <location>
        <begin position="874"/>
        <end position="894"/>
    </location>
</feature>
<dbReference type="Gene3D" id="3.40.50.300">
    <property type="entry name" value="P-loop containing nucleotide triphosphate hydrolases"/>
    <property type="match status" value="2"/>
</dbReference>
<dbReference type="InterPro" id="IPR017871">
    <property type="entry name" value="ABC_transporter-like_CS"/>
</dbReference>
<dbReference type="PROSITE" id="PS00211">
    <property type="entry name" value="ABC_TRANSPORTER_1"/>
    <property type="match status" value="2"/>
</dbReference>
<feature type="domain" description="ABC transmembrane type-1" evidence="11">
    <location>
        <begin position="203"/>
        <end position="484"/>
    </location>
</feature>
<dbReference type="PANTHER" id="PTHR43394:SF27">
    <property type="entry name" value="ATP-DEPENDENT TRANSLOCASE ABCB1-LIKE"/>
    <property type="match status" value="1"/>
</dbReference>
<dbReference type="Gene3D" id="1.20.1560.10">
    <property type="entry name" value="ABC transporter type 1, transmembrane domain"/>
    <property type="match status" value="2"/>
</dbReference>
<dbReference type="FunFam" id="1.20.1560.10:FF:000102">
    <property type="entry name" value="ABC multidrug transporter Mdr1"/>
    <property type="match status" value="1"/>
</dbReference>
<evidence type="ECO:0000313" key="13">
    <source>
        <dbReference type="Proteomes" id="UP000243876"/>
    </source>
</evidence>